<evidence type="ECO:0000313" key="1">
    <source>
        <dbReference type="EMBL" id="DAD82673.1"/>
    </source>
</evidence>
<dbReference type="EMBL" id="BK014923">
    <property type="protein sequence ID" value="DAD82673.1"/>
    <property type="molecule type" value="Genomic_DNA"/>
</dbReference>
<proteinExistence type="predicted"/>
<reference evidence="1" key="1">
    <citation type="journal article" date="2021" name="Proc. Natl. Acad. Sci. U.S.A.">
        <title>A Catalog of Tens of Thousands of Viruses from Human Metagenomes Reveals Hidden Associations with Chronic Diseases.</title>
        <authorList>
            <person name="Tisza M.J."/>
            <person name="Buck C.B."/>
        </authorList>
    </citation>
    <scope>NUCLEOTIDE SEQUENCE</scope>
    <source>
        <strain evidence="1">Ctrpg19</strain>
    </source>
</reference>
<organism evidence="1">
    <name type="scientific">Siphoviridae sp. ctrpg19</name>
    <dbReference type="NCBI Taxonomy" id="2826481"/>
    <lineage>
        <taxon>Viruses</taxon>
        <taxon>Duplodnaviria</taxon>
        <taxon>Heunggongvirae</taxon>
        <taxon>Uroviricota</taxon>
        <taxon>Caudoviricetes</taxon>
    </lineage>
</organism>
<accession>A0A8S5MJZ9</accession>
<sequence length="473" mass="52385">MAYKKCLIATTKNLFDISKATKLQNSSFKDAATDKYVIISNGYWTTLTSYQNGIYGTDVGVNLSAGTYTYSANVESELGKISIVIYTSSKVIYSGDNISVINNEVYRSFTLETDSTVYFGVVETGNSSHTSAKCTVTNIQLEKGSTATSYVPYGYLPSYKKLIKVSNVCQVLNKSKFPVTQTINDVTFTNNGDGTITANGTASAEAQLDLVSHSGETLSFSGLDVYSRLIYSGCPDGGSNSTYGIQNTWVRSDFTDNGNGGITNTTNTKYDGYYRFGYAIVIRQGYTANNLVFKPMCINLTEMYGAGHEPTTVAEFRQKFPNDYYDYSPSCWITSYQKNLITDGSSKNLFDIDSVSFFTKDSNGEYKSNKRIRESDILWKPTDGSKQVTISGYIKCPVGNKYMFMITYTDGTESYKNLESTGNYIYQAITSNSSKVISFIGLTYYDNSGQVYIKDVQIEYGSSATSYVPYQYL</sequence>
<name>A0A8S5MJZ9_9CAUD</name>
<protein>
    <submittedName>
        <fullName evidence="1">Uncharacterized protein</fullName>
    </submittedName>
</protein>